<dbReference type="AlphaFoldDB" id="A0A7R8W8J7"/>
<dbReference type="Pfam" id="PF08672">
    <property type="entry name" value="ANAPC2"/>
    <property type="match status" value="1"/>
</dbReference>
<accession>A0A7R8W8J7</accession>
<feature type="region of interest" description="Disordered" evidence="1">
    <location>
        <begin position="36"/>
        <end position="73"/>
    </location>
</feature>
<dbReference type="InterPro" id="IPR044554">
    <property type="entry name" value="ANAPC2"/>
</dbReference>
<dbReference type="Gene3D" id="1.10.10.10">
    <property type="entry name" value="Winged helix-like DNA-binding domain superfamily/Winged helix DNA-binding domain"/>
    <property type="match status" value="1"/>
</dbReference>
<dbReference type="SMART" id="SM01013">
    <property type="entry name" value="APC2"/>
    <property type="match status" value="1"/>
</dbReference>
<evidence type="ECO:0000256" key="1">
    <source>
        <dbReference type="SAM" id="MobiDB-lite"/>
    </source>
</evidence>
<gene>
    <name evidence="2" type="ORF">CTOB1V02_LOCUS4832</name>
</gene>
<sequence>MKKRNFFDSFSDQSKRVISEPVSDTFEVIENSSAADTSLMGGRGDANSSSTAAHADECMEHEGATTPSREEQEDSKLLVSWSYIQGMLMNRGALALDKIHATLLFAFQGTNFELCTLLELKEFLDRKVQQLELEFSGGLYKLP</sequence>
<dbReference type="PANTHER" id="PTHR45957">
    <property type="entry name" value="ANAPHASE-PROMOTING COMPLEX SUBUNIT 2"/>
    <property type="match status" value="1"/>
</dbReference>
<proteinExistence type="predicted"/>
<organism evidence="2">
    <name type="scientific">Cyprideis torosa</name>
    <dbReference type="NCBI Taxonomy" id="163714"/>
    <lineage>
        <taxon>Eukaryota</taxon>
        <taxon>Metazoa</taxon>
        <taxon>Ecdysozoa</taxon>
        <taxon>Arthropoda</taxon>
        <taxon>Crustacea</taxon>
        <taxon>Oligostraca</taxon>
        <taxon>Ostracoda</taxon>
        <taxon>Podocopa</taxon>
        <taxon>Podocopida</taxon>
        <taxon>Cytherocopina</taxon>
        <taxon>Cytheroidea</taxon>
        <taxon>Cytherideidae</taxon>
        <taxon>Cyprideis</taxon>
    </lineage>
</organism>
<dbReference type="GO" id="GO:0005680">
    <property type="term" value="C:anaphase-promoting complex"/>
    <property type="evidence" value="ECO:0007669"/>
    <property type="project" value="TreeGrafter"/>
</dbReference>
<dbReference type="GO" id="GO:0007091">
    <property type="term" value="P:metaphase/anaphase transition of mitotic cell cycle"/>
    <property type="evidence" value="ECO:0007669"/>
    <property type="project" value="TreeGrafter"/>
</dbReference>
<dbReference type="OrthoDB" id="5581181at2759"/>
<feature type="compositionally biased region" description="Basic and acidic residues" evidence="1">
    <location>
        <begin position="54"/>
        <end position="73"/>
    </location>
</feature>
<name>A0A7R8W8J7_9CRUS</name>
<protein>
    <submittedName>
        <fullName evidence="2">Uncharacterized protein</fullName>
    </submittedName>
</protein>
<dbReference type="EMBL" id="OB660979">
    <property type="protein sequence ID" value="CAD7226921.1"/>
    <property type="molecule type" value="Genomic_DNA"/>
</dbReference>
<dbReference type="InterPro" id="IPR036390">
    <property type="entry name" value="WH_DNA-bd_sf"/>
</dbReference>
<reference evidence="2" key="1">
    <citation type="submission" date="2020-11" db="EMBL/GenBank/DDBJ databases">
        <authorList>
            <person name="Tran Van P."/>
        </authorList>
    </citation>
    <scope>NUCLEOTIDE SEQUENCE</scope>
</reference>
<dbReference type="SUPFAM" id="SSF46785">
    <property type="entry name" value="Winged helix' DNA-binding domain"/>
    <property type="match status" value="1"/>
</dbReference>
<dbReference type="PANTHER" id="PTHR45957:SF1">
    <property type="entry name" value="ANAPHASE-PROMOTING COMPLEX SUBUNIT 2"/>
    <property type="match status" value="1"/>
</dbReference>
<dbReference type="InterPro" id="IPR014786">
    <property type="entry name" value="ANAPC2_C"/>
</dbReference>
<dbReference type="InterPro" id="IPR036388">
    <property type="entry name" value="WH-like_DNA-bd_sf"/>
</dbReference>
<evidence type="ECO:0000313" key="2">
    <source>
        <dbReference type="EMBL" id="CAD7226921.1"/>
    </source>
</evidence>
<dbReference type="GO" id="GO:0070979">
    <property type="term" value="P:protein K11-linked ubiquitination"/>
    <property type="evidence" value="ECO:0007669"/>
    <property type="project" value="TreeGrafter"/>
</dbReference>